<dbReference type="AlphaFoldDB" id="A0AAE1AIX9"/>
<proteinExistence type="predicted"/>
<name>A0AAE1AIX9_9GAST</name>
<keyword evidence="3" id="KW-1185">Reference proteome</keyword>
<feature type="compositionally biased region" description="Basic and acidic residues" evidence="1">
    <location>
        <begin position="34"/>
        <end position="46"/>
    </location>
</feature>
<dbReference type="EMBL" id="JAWDGP010001849">
    <property type="protein sequence ID" value="KAK3787602.1"/>
    <property type="molecule type" value="Genomic_DNA"/>
</dbReference>
<organism evidence="2 3">
    <name type="scientific">Elysia crispata</name>
    <name type="common">lettuce slug</name>
    <dbReference type="NCBI Taxonomy" id="231223"/>
    <lineage>
        <taxon>Eukaryota</taxon>
        <taxon>Metazoa</taxon>
        <taxon>Spiralia</taxon>
        <taxon>Lophotrochozoa</taxon>
        <taxon>Mollusca</taxon>
        <taxon>Gastropoda</taxon>
        <taxon>Heterobranchia</taxon>
        <taxon>Euthyneura</taxon>
        <taxon>Panpulmonata</taxon>
        <taxon>Sacoglossa</taxon>
        <taxon>Placobranchoidea</taxon>
        <taxon>Plakobranchidae</taxon>
        <taxon>Elysia</taxon>
    </lineage>
</organism>
<comment type="caution">
    <text evidence="2">The sequence shown here is derived from an EMBL/GenBank/DDBJ whole genome shotgun (WGS) entry which is preliminary data.</text>
</comment>
<sequence>MVVSQARSTADNRVTKYTMATRGLKMCLFLQRSDQSHQGRTEHLNTDRTAPQPDGQHSTNFTNSLKSALEVIQKDDVGNTCEMRVGRIETRAGLDSNPQALNH</sequence>
<feature type="region of interest" description="Disordered" evidence="1">
    <location>
        <begin position="32"/>
        <end position="62"/>
    </location>
</feature>
<dbReference type="Proteomes" id="UP001283361">
    <property type="component" value="Unassembled WGS sequence"/>
</dbReference>
<accession>A0AAE1AIX9</accession>
<evidence type="ECO:0000313" key="3">
    <source>
        <dbReference type="Proteomes" id="UP001283361"/>
    </source>
</evidence>
<evidence type="ECO:0000313" key="2">
    <source>
        <dbReference type="EMBL" id="KAK3787602.1"/>
    </source>
</evidence>
<protein>
    <submittedName>
        <fullName evidence="2">Uncharacterized protein</fullName>
    </submittedName>
</protein>
<gene>
    <name evidence="2" type="ORF">RRG08_034305</name>
</gene>
<reference evidence="2" key="1">
    <citation type="journal article" date="2023" name="G3 (Bethesda)">
        <title>A reference genome for the long-term kleptoplast-retaining sea slug Elysia crispata morphotype clarki.</title>
        <authorList>
            <person name="Eastman K.E."/>
            <person name="Pendleton A.L."/>
            <person name="Shaikh M.A."/>
            <person name="Suttiyut T."/>
            <person name="Ogas R."/>
            <person name="Tomko P."/>
            <person name="Gavelis G."/>
            <person name="Widhalm J.R."/>
            <person name="Wisecaver J.H."/>
        </authorList>
    </citation>
    <scope>NUCLEOTIDE SEQUENCE</scope>
    <source>
        <strain evidence="2">ECLA1</strain>
    </source>
</reference>
<evidence type="ECO:0000256" key="1">
    <source>
        <dbReference type="SAM" id="MobiDB-lite"/>
    </source>
</evidence>